<feature type="region of interest" description="Disordered" evidence="1">
    <location>
        <begin position="142"/>
        <end position="161"/>
    </location>
</feature>
<evidence type="ECO:0000313" key="2">
    <source>
        <dbReference type="EMBL" id="KFB41141.1"/>
    </source>
</evidence>
<reference evidence="3" key="2">
    <citation type="submission" date="2020-05" db="UniProtKB">
        <authorList>
            <consortium name="EnsemblMetazoa"/>
        </authorList>
    </citation>
    <scope>IDENTIFICATION</scope>
</reference>
<dbReference type="EMBL" id="KE525060">
    <property type="protein sequence ID" value="KFB41141.1"/>
    <property type="molecule type" value="Genomic_DNA"/>
</dbReference>
<organism evidence="2">
    <name type="scientific">Anopheles sinensis</name>
    <name type="common">Mosquito</name>
    <dbReference type="NCBI Taxonomy" id="74873"/>
    <lineage>
        <taxon>Eukaryota</taxon>
        <taxon>Metazoa</taxon>
        <taxon>Ecdysozoa</taxon>
        <taxon>Arthropoda</taxon>
        <taxon>Hexapoda</taxon>
        <taxon>Insecta</taxon>
        <taxon>Pterygota</taxon>
        <taxon>Neoptera</taxon>
        <taxon>Endopterygota</taxon>
        <taxon>Diptera</taxon>
        <taxon>Nematocera</taxon>
        <taxon>Culicoidea</taxon>
        <taxon>Culicidae</taxon>
        <taxon>Anophelinae</taxon>
        <taxon>Anopheles</taxon>
    </lineage>
</organism>
<gene>
    <name evidence="2" type="ORF">ZHAS_00008688</name>
</gene>
<dbReference type="Proteomes" id="UP000030765">
    <property type="component" value="Unassembled WGS sequence"/>
</dbReference>
<name>A0A084VT47_ANOSI</name>
<accession>A0A084VT47</accession>
<protein>
    <submittedName>
        <fullName evidence="2 3">Uncharacterized protein</fullName>
    </submittedName>
</protein>
<sequence>MADTKTTCFHHDSQPRFRVCRLIHRRSFELARFPNFPSGPAGSCLGRVLACAAICCINLQLHRAPANCQLDGNRAAEPRVGVISSIINHRSRWAPGGEGRTVGRPSHTPSSSFFQSNRMQLVGETNETASWHAANGWRLSESFPKSTRETQPDRDVLDNLA</sequence>
<dbReference type="AlphaFoldDB" id="A0A084VT47"/>
<evidence type="ECO:0000313" key="4">
    <source>
        <dbReference type="Proteomes" id="UP000030765"/>
    </source>
</evidence>
<feature type="compositionally biased region" description="Basic and acidic residues" evidence="1">
    <location>
        <begin position="146"/>
        <end position="161"/>
    </location>
</feature>
<reference evidence="2 4" key="1">
    <citation type="journal article" date="2014" name="BMC Genomics">
        <title>Genome sequence of Anopheles sinensis provides insight into genetics basis of mosquito competence for malaria parasites.</title>
        <authorList>
            <person name="Zhou D."/>
            <person name="Zhang D."/>
            <person name="Ding G."/>
            <person name="Shi L."/>
            <person name="Hou Q."/>
            <person name="Ye Y."/>
            <person name="Xu Y."/>
            <person name="Zhou H."/>
            <person name="Xiong C."/>
            <person name="Li S."/>
            <person name="Yu J."/>
            <person name="Hong S."/>
            <person name="Yu X."/>
            <person name="Zou P."/>
            <person name="Chen C."/>
            <person name="Chang X."/>
            <person name="Wang W."/>
            <person name="Lv Y."/>
            <person name="Sun Y."/>
            <person name="Ma L."/>
            <person name="Shen B."/>
            <person name="Zhu C."/>
        </authorList>
    </citation>
    <scope>NUCLEOTIDE SEQUENCE [LARGE SCALE GENOMIC DNA]</scope>
</reference>
<dbReference type="VEuPathDB" id="VectorBase:ASIC008688"/>
<keyword evidence="4" id="KW-1185">Reference proteome</keyword>
<evidence type="ECO:0000256" key="1">
    <source>
        <dbReference type="SAM" id="MobiDB-lite"/>
    </source>
</evidence>
<dbReference type="EMBL" id="ATLV01016178">
    <property type="status" value="NOT_ANNOTATED_CDS"/>
    <property type="molecule type" value="Genomic_DNA"/>
</dbReference>
<evidence type="ECO:0000313" key="3">
    <source>
        <dbReference type="EnsemblMetazoa" id="ASIC008688-PA"/>
    </source>
</evidence>
<proteinExistence type="predicted"/>
<dbReference type="EnsemblMetazoa" id="ASIC008688-RA">
    <property type="protein sequence ID" value="ASIC008688-PA"/>
    <property type="gene ID" value="ASIC008688"/>
</dbReference>